<evidence type="ECO:0000313" key="2">
    <source>
        <dbReference type="EMBL" id="AJE80733.1"/>
    </source>
</evidence>
<proteinExistence type="predicted"/>
<organism evidence="2 3">
    <name type="scientific">Streptomyces albus (strain ATCC 21838 / DSM 41398 / FERM P-419 / JCM 4703 / NBRC 107858)</name>
    <dbReference type="NCBI Taxonomy" id="1081613"/>
    <lineage>
        <taxon>Bacteria</taxon>
        <taxon>Bacillati</taxon>
        <taxon>Actinomycetota</taxon>
        <taxon>Actinomycetes</taxon>
        <taxon>Kitasatosporales</taxon>
        <taxon>Streptomycetaceae</taxon>
        <taxon>Streptomyces</taxon>
    </lineage>
</organism>
<sequence>MQLRPPDEVLSGGRPSVRLDGMGQRERDAITVEIGYALCSALLAAALVFGAVAGPTFVFALPDLAARLLRLGATGLATAVFSLRLVFVLWRFTGRAQPSQPGRTRPDS</sequence>
<dbReference type="InterPro" id="IPR046295">
    <property type="entry name" value="DUF6332"/>
</dbReference>
<protein>
    <submittedName>
        <fullName evidence="2">Uncharacterized protein</fullName>
    </submittedName>
</protein>
<feature type="transmembrane region" description="Helical" evidence="1">
    <location>
        <begin position="68"/>
        <end position="90"/>
    </location>
</feature>
<dbReference type="AlphaFoldDB" id="A0A0B5EFE2"/>
<evidence type="ECO:0000256" key="1">
    <source>
        <dbReference type="SAM" id="Phobius"/>
    </source>
</evidence>
<dbReference type="KEGG" id="sals:SLNWT_0357"/>
<name>A0A0B5EFE2_STRA4</name>
<dbReference type="Pfam" id="PF19857">
    <property type="entry name" value="DUF6332"/>
    <property type="match status" value="1"/>
</dbReference>
<keyword evidence="1" id="KW-0812">Transmembrane</keyword>
<dbReference type="EMBL" id="CP010519">
    <property type="protein sequence ID" value="AJE80733.1"/>
    <property type="molecule type" value="Genomic_DNA"/>
</dbReference>
<keyword evidence="1" id="KW-1133">Transmembrane helix</keyword>
<feature type="transmembrane region" description="Helical" evidence="1">
    <location>
        <begin position="34"/>
        <end position="62"/>
    </location>
</feature>
<keyword evidence="3" id="KW-1185">Reference proteome</keyword>
<dbReference type="Proteomes" id="UP000031523">
    <property type="component" value="Chromosome"/>
</dbReference>
<reference evidence="2 3" key="1">
    <citation type="submission" date="2015-01" db="EMBL/GenBank/DDBJ databases">
        <title>Enhanced salinomycin production by adjusting the supply of polyketide extender units in Streptomyce albus DSM 41398.</title>
        <authorList>
            <person name="Lu C."/>
        </authorList>
    </citation>
    <scope>NUCLEOTIDE SEQUENCE [LARGE SCALE GENOMIC DNA]</scope>
    <source>
        <strain evidence="3">ATCC 21838 / DSM 41398 / FERM P-419 / JCM 4703 / NBRC 107858</strain>
    </source>
</reference>
<accession>A0A0B5EFE2</accession>
<evidence type="ECO:0000313" key="3">
    <source>
        <dbReference type="Proteomes" id="UP000031523"/>
    </source>
</evidence>
<keyword evidence="1" id="KW-0472">Membrane</keyword>
<gene>
    <name evidence="2" type="ORF">SLNWT_0357</name>
</gene>